<sequence length="64" mass="7694">MENDQKQRNKKEKEIKVAQEEVEDATEYGEFVCSYFAWKTLEEQKEKAKKLEKITQPKKENDII</sequence>
<organism evidence="2 3">
    <name type="scientific">Candidatus Merdicola faecigallinarum</name>
    <dbReference type="NCBI Taxonomy" id="2840862"/>
    <lineage>
        <taxon>Bacteria</taxon>
        <taxon>Bacillati</taxon>
        <taxon>Bacillota</taxon>
        <taxon>Clostridia</taxon>
        <taxon>Candidatus Merdicola</taxon>
    </lineage>
</organism>
<comment type="caution">
    <text evidence="2">The sequence shown here is derived from an EMBL/GenBank/DDBJ whole genome shotgun (WGS) entry which is preliminary data.</text>
</comment>
<reference evidence="2" key="1">
    <citation type="submission" date="2020-10" db="EMBL/GenBank/DDBJ databases">
        <authorList>
            <person name="Gilroy R."/>
        </authorList>
    </citation>
    <scope>NUCLEOTIDE SEQUENCE</scope>
    <source>
        <strain evidence="2">CHK195-15760</strain>
    </source>
</reference>
<evidence type="ECO:0000256" key="1">
    <source>
        <dbReference type="SAM" id="Coils"/>
    </source>
</evidence>
<feature type="coiled-coil region" evidence="1">
    <location>
        <begin position="1"/>
        <end position="28"/>
    </location>
</feature>
<name>A0A9D1M061_9FIRM</name>
<reference evidence="2" key="2">
    <citation type="journal article" date="2021" name="PeerJ">
        <title>Extensive microbial diversity within the chicken gut microbiome revealed by metagenomics and culture.</title>
        <authorList>
            <person name="Gilroy R."/>
            <person name="Ravi A."/>
            <person name="Getino M."/>
            <person name="Pursley I."/>
            <person name="Horton D.L."/>
            <person name="Alikhan N.F."/>
            <person name="Baker D."/>
            <person name="Gharbi K."/>
            <person name="Hall N."/>
            <person name="Watson M."/>
            <person name="Adriaenssens E.M."/>
            <person name="Foster-Nyarko E."/>
            <person name="Jarju S."/>
            <person name="Secka A."/>
            <person name="Antonio M."/>
            <person name="Oren A."/>
            <person name="Chaudhuri R.R."/>
            <person name="La Ragione R."/>
            <person name="Hildebrand F."/>
            <person name="Pallen M.J."/>
        </authorList>
    </citation>
    <scope>NUCLEOTIDE SEQUENCE</scope>
    <source>
        <strain evidence="2">CHK195-15760</strain>
    </source>
</reference>
<dbReference type="AlphaFoldDB" id="A0A9D1M061"/>
<dbReference type="EMBL" id="DVNH01000006">
    <property type="protein sequence ID" value="HIU51152.1"/>
    <property type="molecule type" value="Genomic_DNA"/>
</dbReference>
<dbReference type="Proteomes" id="UP000824093">
    <property type="component" value="Unassembled WGS sequence"/>
</dbReference>
<protein>
    <submittedName>
        <fullName evidence="2">Uncharacterized protein</fullName>
    </submittedName>
</protein>
<gene>
    <name evidence="2" type="ORF">IAB70_00780</name>
</gene>
<proteinExistence type="predicted"/>
<evidence type="ECO:0000313" key="2">
    <source>
        <dbReference type="EMBL" id="HIU51152.1"/>
    </source>
</evidence>
<keyword evidence="1" id="KW-0175">Coiled coil</keyword>
<evidence type="ECO:0000313" key="3">
    <source>
        <dbReference type="Proteomes" id="UP000824093"/>
    </source>
</evidence>
<accession>A0A9D1M061</accession>